<accession>A0A5N0DJQ7</accession>
<gene>
    <name evidence="2" type="ORF">F3087_44800</name>
</gene>
<evidence type="ECO:0000313" key="2">
    <source>
        <dbReference type="EMBL" id="KAA8877297.1"/>
    </source>
</evidence>
<feature type="compositionally biased region" description="Low complexity" evidence="1">
    <location>
        <begin position="1"/>
        <end position="11"/>
    </location>
</feature>
<evidence type="ECO:0000256" key="1">
    <source>
        <dbReference type="SAM" id="MobiDB-lite"/>
    </source>
</evidence>
<dbReference type="GO" id="GO:0018836">
    <property type="term" value="F:alkylmercury lyase activity"/>
    <property type="evidence" value="ECO:0007669"/>
    <property type="project" value="InterPro"/>
</dbReference>
<dbReference type="InterPro" id="IPR053717">
    <property type="entry name" value="MerB_lyase_sf"/>
</dbReference>
<dbReference type="Pfam" id="PF03243">
    <property type="entry name" value="MerB"/>
    <property type="match status" value="1"/>
</dbReference>
<evidence type="ECO:0000313" key="3">
    <source>
        <dbReference type="Proteomes" id="UP000323876"/>
    </source>
</evidence>
<dbReference type="Gene3D" id="3.30.450.410">
    <property type="match status" value="1"/>
</dbReference>
<proteinExistence type="predicted"/>
<dbReference type="InterPro" id="IPR004927">
    <property type="entry name" value="MerB"/>
</dbReference>
<dbReference type="OrthoDB" id="7185309at2"/>
<protein>
    <submittedName>
        <fullName evidence="2">Uncharacterized protein</fullName>
    </submittedName>
</protein>
<reference evidence="2 3" key="1">
    <citation type="submission" date="2019-09" db="EMBL/GenBank/DDBJ databases">
        <authorList>
            <person name="Wang X."/>
        </authorList>
    </citation>
    <scope>NUCLEOTIDE SEQUENCE [LARGE SCALE GENOMIC DNA]</scope>
    <source>
        <strain evidence="2 3">CICC 11023</strain>
    </source>
</reference>
<organism evidence="2 3">
    <name type="scientific">Nocardia colli</name>
    <dbReference type="NCBI Taxonomy" id="2545717"/>
    <lineage>
        <taxon>Bacteria</taxon>
        <taxon>Bacillati</taxon>
        <taxon>Actinomycetota</taxon>
        <taxon>Actinomycetes</taxon>
        <taxon>Mycobacteriales</taxon>
        <taxon>Nocardiaceae</taxon>
        <taxon>Nocardia</taxon>
    </lineage>
</organism>
<feature type="compositionally biased region" description="Basic and acidic residues" evidence="1">
    <location>
        <begin position="16"/>
        <end position="27"/>
    </location>
</feature>
<dbReference type="AlphaFoldDB" id="A0A5N0DJQ7"/>
<dbReference type="Proteomes" id="UP000323876">
    <property type="component" value="Unassembled WGS sequence"/>
</dbReference>
<keyword evidence="3" id="KW-1185">Reference proteome</keyword>
<dbReference type="SUPFAM" id="SSF160387">
    <property type="entry name" value="NosL/MerB-like"/>
    <property type="match status" value="1"/>
</dbReference>
<name>A0A5N0DJQ7_9NOCA</name>
<sequence length="197" mass="20879">MSSTRRSSPWWRTRRRGSDEHRRRTESGRGCRVAYRGIDALGLAAMLDTDVTTDSSDSVTGEPITVALEDQRLHTQPGTAVVFVGGHALAGSSADACCRYLNFFTDRAAADSWATDHPQMWCSISTKRTSWASKSSGTCSAPEHALGYTVTQADGAVARGVMQGDTGAVLAELAICRCGPGSAVGQACMGIPVKHSL</sequence>
<comment type="caution">
    <text evidence="2">The sequence shown here is derived from an EMBL/GenBank/DDBJ whole genome shotgun (WGS) entry which is preliminary data.</text>
</comment>
<feature type="region of interest" description="Disordered" evidence="1">
    <location>
        <begin position="1"/>
        <end position="27"/>
    </location>
</feature>
<dbReference type="EMBL" id="VXLC01000051">
    <property type="protein sequence ID" value="KAA8877297.1"/>
    <property type="molecule type" value="Genomic_DNA"/>
</dbReference>